<proteinExistence type="inferred from homology"/>
<dbReference type="InterPro" id="IPR041063">
    <property type="entry name" value="Glyco_H_20C_C"/>
</dbReference>
<dbReference type="PANTHER" id="PTHR21040:SF8">
    <property type="entry name" value="BCDNA.GH04120"/>
    <property type="match status" value="1"/>
</dbReference>
<feature type="domain" description="Glycoside hydrolase family 20 catalytic" evidence="3">
    <location>
        <begin position="79"/>
        <end position="267"/>
    </location>
</feature>
<evidence type="ECO:0000256" key="1">
    <source>
        <dbReference type="ARBA" id="ARBA00006285"/>
    </source>
</evidence>
<protein>
    <submittedName>
        <fullName evidence="5">Beta-N-acetylhexosaminidase</fullName>
    </submittedName>
</protein>
<comment type="caution">
    <text evidence="5">The sequence shown here is derived from an EMBL/GenBank/DDBJ whole genome shotgun (WGS) entry which is preliminary data.</text>
</comment>
<dbReference type="GO" id="GO:0005975">
    <property type="term" value="P:carbohydrate metabolic process"/>
    <property type="evidence" value="ECO:0007669"/>
    <property type="project" value="InterPro"/>
</dbReference>
<dbReference type="SUPFAM" id="SSF51445">
    <property type="entry name" value="(Trans)glycosidases"/>
    <property type="match status" value="1"/>
</dbReference>
<evidence type="ECO:0000313" key="6">
    <source>
        <dbReference type="Proteomes" id="UP000824025"/>
    </source>
</evidence>
<gene>
    <name evidence="5" type="ORF">H9726_02590</name>
</gene>
<dbReference type="InterPro" id="IPR015883">
    <property type="entry name" value="Glyco_hydro_20_cat"/>
</dbReference>
<dbReference type="CDD" id="cd06565">
    <property type="entry name" value="GH20_GcnA-like"/>
    <property type="match status" value="1"/>
</dbReference>
<organism evidence="5 6">
    <name type="scientific">Candidatus Borkfalkia avicola</name>
    <dbReference type="NCBI Taxonomy" id="2838503"/>
    <lineage>
        <taxon>Bacteria</taxon>
        <taxon>Bacillati</taxon>
        <taxon>Bacillota</taxon>
        <taxon>Clostridia</taxon>
        <taxon>Christensenellales</taxon>
        <taxon>Christensenellaceae</taxon>
        <taxon>Candidatus Borkfalkia</taxon>
    </lineage>
</organism>
<dbReference type="Gene3D" id="1.20.120.670">
    <property type="entry name" value="N-acetyl-b-d-glucoasminidase"/>
    <property type="match status" value="1"/>
</dbReference>
<comment type="similarity">
    <text evidence="1">Belongs to the glycosyl hydrolase 20 family.</text>
</comment>
<name>A0A9D2II31_9FIRM</name>
<feature type="domain" description="Glycoside Hydrolase 20C C-terminal" evidence="4">
    <location>
        <begin position="406"/>
        <end position="582"/>
    </location>
</feature>
<dbReference type="Pfam" id="PF00728">
    <property type="entry name" value="Glyco_hydro_20"/>
    <property type="match status" value="1"/>
</dbReference>
<dbReference type="Proteomes" id="UP000824025">
    <property type="component" value="Unassembled WGS sequence"/>
</dbReference>
<dbReference type="InterPro" id="IPR017853">
    <property type="entry name" value="GH"/>
</dbReference>
<evidence type="ECO:0000256" key="2">
    <source>
        <dbReference type="ARBA" id="ARBA00022801"/>
    </source>
</evidence>
<reference evidence="5" key="1">
    <citation type="journal article" date="2021" name="PeerJ">
        <title>Extensive microbial diversity within the chicken gut microbiome revealed by metagenomics and culture.</title>
        <authorList>
            <person name="Gilroy R."/>
            <person name="Ravi A."/>
            <person name="Getino M."/>
            <person name="Pursley I."/>
            <person name="Horton D.L."/>
            <person name="Alikhan N.F."/>
            <person name="Baker D."/>
            <person name="Gharbi K."/>
            <person name="Hall N."/>
            <person name="Watson M."/>
            <person name="Adriaenssens E.M."/>
            <person name="Foster-Nyarko E."/>
            <person name="Jarju S."/>
            <person name="Secka A."/>
            <person name="Antonio M."/>
            <person name="Oren A."/>
            <person name="Chaudhuri R.R."/>
            <person name="La Ragione R."/>
            <person name="Hildebrand F."/>
            <person name="Pallen M.J."/>
        </authorList>
    </citation>
    <scope>NUCLEOTIDE SEQUENCE</scope>
    <source>
        <strain evidence="5">CHK192-19661</strain>
    </source>
</reference>
<dbReference type="Gene3D" id="3.20.20.80">
    <property type="entry name" value="Glycosidases"/>
    <property type="match status" value="1"/>
</dbReference>
<accession>A0A9D2II31</accession>
<evidence type="ECO:0000259" key="3">
    <source>
        <dbReference type="Pfam" id="PF00728"/>
    </source>
</evidence>
<dbReference type="EMBL" id="DXCF01000014">
    <property type="protein sequence ID" value="HIZ09356.1"/>
    <property type="molecule type" value="Genomic_DNA"/>
</dbReference>
<dbReference type="PANTHER" id="PTHR21040">
    <property type="entry name" value="BCDNA.GH04120"/>
    <property type="match status" value="1"/>
</dbReference>
<dbReference type="Pfam" id="PF18088">
    <property type="entry name" value="Glyco_H_20C_C"/>
    <property type="match status" value="1"/>
</dbReference>
<dbReference type="AlphaFoldDB" id="A0A9D2II31"/>
<reference evidence="5" key="2">
    <citation type="submission" date="2021-04" db="EMBL/GenBank/DDBJ databases">
        <authorList>
            <person name="Gilroy R."/>
        </authorList>
    </citation>
    <scope>NUCLEOTIDE SEQUENCE</scope>
    <source>
        <strain evidence="5">CHK192-19661</strain>
    </source>
</reference>
<dbReference type="GO" id="GO:0004563">
    <property type="term" value="F:beta-N-acetylhexosaminidase activity"/>
    <property type="evidence" value="ECO:0007669"/>
    <property type="project" value="UniProtKB-ARBA"/>
</dbReference>
<evidence type="ECO:0000313" key="5">
    <source>
        <dbReference type="EMBL" id="HIZ09356.1"/>
    </source>
</evidence>
<keyword evidence="2" id="KW-0378">Hydrolase</keyword>
<evidence type="ECO:0000259" key="4">
    <source>
        <dbReference type="Pfam" id="PF18088"/>
    </source>
</evidence>
<dbReference type="InterPro" id="IPR038901">
    <property type="entry name" value="HEXDC-like"/>
</dbReference>
<sequence>MVFDLLSLDEELRGPAEELAAECGARLGKGTKIYAEKADRLFVKKKRSAYTVGYSQKHEFFRGLCRAFAGQECDARSAYSHLTLMHDCSRNAVPTVETVKKMVRVLAASGYDRLQLYTEDTYRIDGWPKFGYMRGAYSAEELKEMDAYAQTFGIELVPCIQTLAHLGCIFRWGEFGPLNDCNDILLCGDEQVYKLIDDMFSQLERCFTTRVAHIGMDEAHMVGLGKYLDQHGYENRFDIINRHLARVLEIAKKHGFTCYMWGDMFFRLAFNGEYYRFDKDIPAEVAAAIPKDVNLIYWDYYQTDKSIYDGMIKSYKKLGNPISFAGGAWKWAGFSTANRFSLLASRLALDSCAEYGVDDVMVTSWGDNGAEASAFSVLPNIVYYGERRYGDAEGSTFRAVTGCDFEDFLALDLTEHVRADLPDIFKADISKIFLYSDPLLGMNDDLAAQAERDTMKQNLKTLRAAAKRVRSDYRYIFENAAALVEAVIGKYNIGNEIRTAYLGKDSEALADACKALKEAEKKVEAFHKTFTAQWYRENKAEGMEVHDIRMGGLEARMRACRKRIEKYLDGKISSLPELETPRAEPRSGFNPNGIFINWEYISSACPF</sequence>